<keyword evidence="5 6" id="KW-0472">Membrane</keyword>
<proteinExistence type="predicted"/>
<dbReference type="GO" id="GO:0005886">
    <property type="term" value="C:plasma membrane"/>
    <property type="evidence" value="ECO:0007669"/>
    <property type="project" value="UniProtKB-SubCell"/>
</dbReference>
<evidence type="ECO:0000256" key="1">
    <source>
        <dbReference type="ARBA" id="ARBA00004651"/>
    </source>
</evidence>
<dbReference type="CDD" id="cd06173">
    <property type="entry name" value="MFS_MefA_like"/>
    <property type="match status" value="1"/>
</dbReference>
<evidence type="ECO:0000256" key="5">
    <source>
        <dbReference type="ARBA" id="ARBA00023136"/>
    </source>
</evidence>
<dbReference type="Gene3D" id="1.20.1250.20">
    <property type="entry name" value="MFS general substrate transporter like domains"/>
    <property type="match status" value="1"/>
</dbReference>
<keyword evidence="2" id="KW-1003">Cell membrane</keyword>
<feature type="transmembrane region" description="Helical" evidence="6">
    <location>
        <begin position="301"/>
        <end position="320"/>
    </location>
</feature>
<feature type="transmembrane region" description="Helical" evidence="6">
    <location>
        <begin position="213"/>
        <end position="232"/>
    </location>
</feature>
<dbReference type="AlphaFoldDB" id="A0A939T9P2"/>
<dbReference type="EMBL" id="JAGEOJ010000035">
    <property type="protein sequence ID" value="MBO2455363.1"/>
    <property type="molecule type" value="Genomic_DNA"/>
</dbReference>
<evidence type="ECO:0000313" key="8">
    <source>
        <dbReference type="Proteomes" id="UP000669179"/>
    </source>
</evidence>
<dbReference type="SUPFAM" id="SSF103473">
    <property type="entry name" value="MFS general substrate transporter"/>
    <property type="match status" value="1"/>
</dbReference>
<reference evidence="7" key="1">
    <citation type="submission" date="2021-03" db="EMBL/GenBank/DDBJ databases">
        <authorList>
            <person name="Kanchanasin P."/>
            <person name="Saeng-In P."/>
            <person name="Phongsopitanun W."/>
            <person name="Yuki M."/>
            <person name="Kudo T."/>
            <person name="Ohkuma M."/>
            <person name="Tanasupawat S."/>
        </authorList>
    </citation>
    <scope>NUCLEOTIDE SEQUENCE</scope>
    <source>
        <strain evidence="7">GKU 128</strain>
    </source>
</reference>
<dbReference type="InterPro" id="IPR011701">
    <property type="entry name" value="MFS"/>
</dbReference>
<feature type="transmembrane region" description="Helical" evidence="6">
    <location>
        <begin position="93"/>
        <end position="113"/>
    </location>
</feature>
<sequence>MRNVRLLMTGLAVTMAGDSLMLLVFAIWIKTLTGSTGAAGLVLLCVSLPFALSPAFGWLVDRVRHRRFLVTVNCASAVMLLPLLAVRGRDDMWIVYVVAVLYGTSMVASSAALNGLLKELFTEERLASANGRVTTVQESLRLGGPLAGAALFGAFGGGTVAVVDAATFLVAGGAIALVRVSERTPERVEAHWRQEVSAGVRHLFAELTLRRTVLVAAVAWLSIGLVESVSFALADQGLHRPPEFVGVLASAQGVGAVIGGLAAARALARVGDVAGTGIGLAGFGVGNLVCVYAWLPSVLGGRVVSGFGLALFLIGFTTILQRKTPRPLIGRASTAAETLTSGPHCVAMGVGAALISLVDYRVLLVMTGIGTLGSGVVLAAGRGAPAGEPDAT</sequence>
<accession>A0A939T9P2</accession>
<dbReference type="GO" id="GO:0022857">
    <property type="term" value="F:transmembrane transporter activity"/>
    <property type="evidence" value="ECO:0007669"/>
    <property type="project" value="InterPro"/>
</dbReference>
<keyword evidence="8" id="KW-1185">Reference proteome</keyword>
<feature type="transmembrane region" description="Helical" evidence="6">
    <location>
        <begin position="6"/>
        <end position="29"/>
    </location>
</feature>
<evidence type="ECO:0000256" key="6">
    <source>
        <dbReference type="SAM" id="Phobius"/>
    </source>
</evidence>
<organism evidence="7 8">
    <name type="scientific">Actinomadura barringtoniae</name>
    <dbReference type="NCBI Taxonomy" id="1427535"/>
    <lineage>
        <taxon>Bacteria</taxon>
        <taxon>Bacillati</taxon>
        <taxon>Actinomycetota</taxon>
        <taxon>Actinomycetes</taxon>
        <taxon>Streptosporangiales</taxon>
        <taxon>Thermomonosporaceae</taxon>
        <taxon>Actinomadura</taxon>
    </lineage>
</organism>
<evidence type="ECO:0000256" key="3">
    <source>
        <dbReference type="ARBA" id="ARBA00022692"/>
    </source>
</evidence>
<evidence type="ECO:0000313" key="7">
    <source>
        <dbReference type="EMBL" id="MBO2455363.1"/>
    </source>
</evidence>
<comment type="caution">
    <text evidence="7">The sequence shown here is derived from an EMBL/GenBank/DDBJ whole genome shotgun (WGS) entry which is preliminary data.</text>
</comment>
<dbReference type="RefSeq" id="WP_208263585.1">
    <property type="nucleotide sequence ID" value="NZ_JAGEOJ010000035.1"/>
</dbReference>
<feature type="transmembrane region" description="Helical" evidence="6">
    <location>
        <begin position="244"/>
        <end position="264"/>
    </location>
</feature>
<gene>
    <name evidence="7" type="ORF">J4573_50365</name>
</gene>
<feature type="transmembrane region" description="Helical" evidence="6">
    <location>
        <begin position="41"/>
        <end position="60"/>
    </location>
</feature>
<dbReference type="Pfam" id="PF07690">
    <property type="entry name" value="MFS_1"/>
    <property type="match status" value="1"/>
</dbReference>
<dbReference type="InterPro" id="IPR036259">
    <property type="entry name" value="MFS_trans_sf"/>
</dbReference>
<name>A0A939T9P2_9ACTN</name>
<keyword evidence="4 6" id="KW-1133">Transmembrane helix</keyword>
<dbReference type="PANTHER" id="PTHR23513:SF6">
    <property type="entry name" value="MAJOR FACILITATOR SUPERFAMILY ASSOCIATED DOMAIN-CONTAINING PROTEIN"/>
    <property type="match status" value="1"/>
</dbReference>
<feature type="transmembrane region" description="Helical" evidence="6">
    <location>
        <begin position="276"/>
        <end position="295"/>
    </location>
</feature>
<keyword evidence="3 6" id="KW-0812">Transmembrane</keyword>
<dbReference type="PANTHER" id="PTHR23513">
    <property type="entry name" value="INTEGRAL MEMBRANE EFFLUX PROTEIN-RELATED"/>
    <property type="match status" value="1"/>
</dbReference>
<comment type="subcellular location">
    <subcellularLocation>
        <location evidence="1">Cell membrane</location>
        <topology evidence="1">Multi-pass membrane protein</topology>
    </subcellularLocation>
</comment>
<feature type="transmembrane region" description="Helical" evidence="6">
    <location>
        <begin position="66"/>
        <end position="86"/>
    </location>
</feature>
<protein>
    <submittedName>
        <fullName evidence="7">MFS transporter</fullName>
    </submittedName>
</protein>
<dbReference type="Proteomes" id="UP000669179">
    <property type="component" value="Unassembled WGS sequence"/>
</dbReference>
<evidence type="ECO:0000256" key="2">
    <source>
        <dbReference type="ARBA" id="ARBA00022475"/>
    </source>
</evidence>
<evidence type="ECO:0000256" key="4">
    <source>
        <dbReference type="ARBA" id="ARBA00022989"/>
    </source>
</evidence>